<evidence type="ECO:0000313" key="1">
    <source>
        <dbReference type="EMBL" id="GBO00239.1"/>
    </source>
</evidence>
<keyword evidence="2" id="KW-1185">Reference proteome</keyword>
<dbReference type="EMBL" id="BGPR01028823">
    <property type="protein sequence ID" value="GBO00239.1"/>
    <property type="molecule type" value="Genomic_DNA"/>
</dbReference>
<dbReference type="AlphaFoldDB" id="A0A4Y2TI24"/>
<accession>A0A4Y2TI24</accession>
<reference evidence="1 2" key="1">
    <citation type="journal article" date="2019" name="Sci. Rep.">
        <title>Orb-weaving spider Araneus ventricosus genome elucidates the spidroin gene catalogue.</title>
        <authorList>
            <person name="Kono N."/>
            <person name="Nakamura H."/>
            <person name="Ohtoshi R."/>
            <person name="Moran D.A.P."/>
            <person name="Shinohara A."/>
            <person name="Yoshida Y."/>
            <person name="Fujiwara M."/>
            <person name="Mori M."/>
            <person name="Tomita M."/>
            <person name="Arakawa K."/>
        </authorList>
    </citation>
    <scope>NUCLEOTIDE SEQUENCE [LARGE SCALE GENOMIC DNA]</scope>
</reference>
<organism evidence="1 2">
    <name type="scientific">Araneus ventricosus</name>
    <name type="common">Orbweaver spider</name>
    <name type="synonym">Epeira ventricosa</name>
    <dbReference type="NCBI Taxonomy" id="182803"/>
    <lineage>
        <taxon>Eukaryota</taxon>
        <taxon>Metazoa</taxon>
        <taxon>Ecdysozoa</taxon>
        <taxon>Arthropoda</taxon>
        <taxon>Chelicerata</taxon>
        <taxon>Arachnida</taxon>
        <taxon>Araneae</taxon>
        <taxon>Araneomorphae</taxon>
        <taxon>Entelegynae</taxon>
        <taxon>Araneoidea</taxon>
        <taxon>Araneidae</taxon>
        <taxon>Araneus</taxon>
    </lineage>
</organism>
<evidence type="ECO:0000313" key="2">
    <source>
        <dbReference type="Proteomes" id="UP000499080"/>
    </source>
</evidence>
<proteinExistence type="predicted"/>
<dbReference type="Proteomes" id="UP000499080">
    <property type="component" value="Unassembled WGS sequence"/>
</dbReference>
<protein>
    <submittedName>
        <fullName evidence="1">Uncharacterized protein</fullName>
    </submittedName>
</protein>
<gene>
    <name evidence="1" type="ORF">AVEN_13081_1</name>
</gene>
<name>A0A4Y2TI24_ARAVE</name>
<comment type="caution">
    <text evidence="1">The sequence shown here is derived from an EMBL/GenBank/DDBJ whole genome shotgun (WGS) entry which is preliminary data.</text>
</comment>
<sequence>MVMNAENRTLKMHICLFAFSSRFTSSDSNGLFPVGIPQTAGVCNPTANIARPLRTHYGCLCQRDASMLHHVQREVQARVQMRIVADGEKFEHRK</sequence>